<dbReference type="PANTHER" id="PTHR34218">
    <property type="entry name" value="PEPTIDASE S45 PENICILLIN AMIDASE"/>
    <property type="match status" value="1"/>
</dbReference>
<dbReference type="Gene3D" id="1.10.1400.10">
    <property type="match status" value="1"/>
</dbReference>
<dbReference type="Proteomes" id="UP001305521">
    <property type="component" value="Chromosome"/>
</dbReference>
<evidence type="ECO:0000313" key="5">
    <source>
        <dbReference type="Proteomes" id="UP001305521"/>
    </source>
</evidence>
<evidence type="ECO:0000313" key="4">
    <source>
        <dbReference type="EMBL" id="WPB83212.1"/>
    </source>
</evidence>
<dbReference type="Gene3D" id="2.30.120.10">
    <property type="match status" value="1"/>
</dbReference>
<evidence type="ECO:0000256" key="2">
    <source>
        <dbReference type="ARBA" id="ARBA00022801"/>
    </source>
</evidence>
<keyword evidence="2 4" id="KW-0378">Hydrolase</keyword>
<accession>A0ABZ0PCK9</accession>
<dbReference type="CDD" id="cd03747">
    <property type="entry name" value="Ntn_PGA_like"/>
    <property type="match status" value="1"/>
</dbReference>
<keyword evidence="5" id="KW-1185">Reference proteome</keyword>
<dbReference type="EMBL" id="CP137852">
    <property type="protein sequence ID" value="WPB83212.1"/>
    <property type="molecule type" value="Genomic_DNA"/>
</dbReference>
<keyword evidence="3" id="KW-0865">Zymogen</keyword>
<dbReference type="InterPro" id="IPR029055">
    <property type="entry name" value="Ntn_hydrolases_N"/>
</dbReference>
<gene>
    <name evidence="4" type="ORF">R9Z33_13970</name>
</gene>
<dbReference type="InterPro" id="IPR014395">
    <property type="entry name" value="Pen/GL7ACA/AHL_acylase"/>
</dbReference>
<evidence type="ECO:0000256" key="1">
    <source>
        <dbReference type="ARBA" id="ARBA00006586"/>
    </source>
</evidence>
<sequence length="761" mass="82095">MPRRRRKTGLLGRLLLGLLLLVLAVPAGLLGAVWWTLPPDATELRVQGLSAPVRITLDEAGLPRIQAAGERDAAIAMGYLHARDRLFQMEMMRRGAEGRLAEVAGSAMLRLDRFSRTLGLRQAAEADFAALDSETRGLLEAYAVGVNAWIAERGRFAAPEFLALGPPEPWQPQHSLLWAKVMGLWLSGNWRTELERARLASRLPPERLWELWPADRSAGRPDVAALPGVERILAALPVFGVDAPLPASASNAWAVAGSRSASGAPLLASDPHLGYGAPVLWYLARIELADGRILSGATAPGTPLVIIGRNADLAWGFTTTHSDTQDVFLETPADVRRTRTEIIAVRGAEPVTLTVRETANGPVISDLDETPRLDGRLLSVRMANLEPGDTSARGFLMLNRGRSIADARAAAALITSPPQNLMVADRAGGIAMYLTGRTPIRASGDGSLPVPGDQPWQGFVPFDELPHVENPESGVLVNANNRVSPEGHAVHLSREWYADWRFRRIHERLAADPVKGPAEFAAIQMDTLSLLARESLPFLNSLPRGTGPLGQAQALLAEWDGEMAPGLPQPLIWNAFARRMPALALRQARVPEARGTPEFLRFLLTAPEAGWWCGGDCRAMAALALAESVAELGTLFGADPAQWRWGQAHLARFEHPLLRFIPGVNRLIGLSTPVGGDGETVQRQSVRGSGAEPYQAMHGAGLRFVADLGAPDASFAIIGTGQSGHPLSRHWGDLLETWRAGGMLRIGREATQVTATIRLSP</sequence>
<dbReference type="Pfam" id="PF01804">
    <property type="entry name" value="Penicil_amidase"/>
    <property type="match status" value="1"/>
</dbReference>
<dbReference type="SUPFAM" id="SSF56235">
    <property type="entry name" value="N-terminal nucleophile aminohydrolases (Ntn hydrolases)"/>
    <property type="match status" value="1"/>
</dbReference>
<dbReference type="InterPro" id="IPR043147">
    <property type="entry name" value="Penicillin_amidase_A-knob"/>
</dbReference>
<dbReference type="Gene3D" id="3.60.20.10">
    <property type="entry name" value="Glutamine Phosphoribosylpyrophosphate, subunit 1, domain 1"/>
    <property type="match status" value="1"/>
</dbReference>
<name>A0ABZ0PCK9_9PROT</name>
<organism evidence="4 5">
    <name type="scientific">Sediminicoccus rosea</name>
    <dbReference type="NCBI Taxonomy" id="1225128"/>
    <lineage>
        <taxon>Bacteria</taxon>
        <taxon>Pseudomonadati</taxon>
        <taxon>Pseudomonadota</taxon>
        <taxon>Alphaproteobacteria</taxon>
        <taxon>Acetobacterales</taxon>
        <taxon>Roseomonadaceae</taxon>
        <taxon>Sediminicoccus</taxon>
    </lineage>
</organism>
<proteinExistence type="inferred from homology"/>
<dbReference type="GO" id="GO:0016787">
    <property type="term" value="F:hydrolase activity"/>
    <property type="evidence" value="ECO:0007669"/>
    <property type="project" value="UniProtKB-KW"/>
</dbReference>
<dbReference type="RefSeq" id="WP_318647188.1">
    <property type="nucleotide sequence ID" value="NZ_CP137852.1"/>
</dbReference>
<dbReference type="InterPro" id="IPR002692">
    <property type="entry name" value="S45"/>
</dbReference>
<reference evidence="4 5" key="1">
    <citation type="submission" date="2023-11" db="EMBL/GenBank/DDBJ databases">
        <title>Arctic aerobic anoxygenic photoheterotroph Sediminicoccus rosea KRV36 adapts its photosynthesis to long days of polar summer.</title>
        <authorList>
            <person name="Tomasch J."/>
            <person name="Kopejtka K."/>
            <person name="Bily T."/>
            <person name="Gardiner A.T."/>
            <person name="Gardian Z."/>
            <person name="Shivaramu S."/>
            <person name="Koblizek M."/>
            <person name="Engelhardt F."/>
            <person name="Kaftan D."/>
        </authorList>
    </citation>
    <scope>NUCLEOTIDE SEQUENCE [LARGE SCALE GENOMIC DNA]</scope>
    <source>
        <strain evidence="4 5">R-30</strain>
    </source>
</reference>
<dbReference type="PANTHER" id="PTHR34218:SF4">
    <property type="entry name" value="ACYL-HOMOSERINE LACTONE ACYLASE QUIP"/>
    <property type="match status" value="1"/>
</dbReference>
<protein>
    <submittedName>
        <fullName evidence="4">Penicillin acylase family protein</fullName>
        <ecNumber evidence="4">3.5.1.-</ecNumber>
    </submittedName>
</protein>
<dbReference type="EC" id="3.5.1.-" evidence="4"/>
<dbReference type="Gene3D" id="1.10.439.10">
    <property type="entry name" value="Penicillin Amidohydrolase, domain 1"/>
    <property type="match status" value="1"/>
</dbReference>
<evidence type="ECO:0000256" key="3">
    <source>
        <dbReference type="ARBA" id="ARBA00023145"/>
    </source>
</evidence>
<dbReference type="InterPro" id="IPR023343">
    <property type="entry name" value="Penicillin_amidase_dom1"/>
</dbReference>
<comment type="similarity">
    <text evidence="1">Belongs to the peptidase S45 family.</text>
</comment>
<dbReference type="PIRSF" id="PIRSF001227">
    <property type="entry name" value="Pen_acylase"/>
    <property type="match status" value="1"/>
</dbReference>
<dbReference type="InterPro" id="IPR043146">
    <property type="entry name" value="Penicillin_amidase_N_B-knob"/>
</dbReference>